<dbReference type="GO" id="GO:0008967">
    <property type="term" value="F:phosphoglycolate phosphatase activity"/>
    <property type="evidence" value="ECO:0007669"/>
    <property type="project" value="TreeGrafter"/>
</dbReference>
<accession>A0A1G6KNG2</accession>
<dbReference type="AlphaFoldDB" id="A0A1G6KNG2"/>
<dbReference type="InterPro" id="IPR023198">
    <property type="entry name" value="PGP-like_dom2"/>
</dbReference>
<name>A0A1G6KNG2_9BACT</name>
<dbReference type="InterPro" id="IPR041492">
    <property type="entry name" value="HAD_2"/>
</dbReference>
<dbReference type="InterPro" id="IPR023214">
    <property type="entry name" value="HAD_sf"/>
</dbReference>
<dbReference type="PANTHER" id="PTHR43434">
    <property type="entry name" value="PHOSPHOGLYCOLATE PHOSPHATASE"/>
    <property type="match status" value="1"/>
</dbReference>
<dbReference type="PANTHER" id="PTHR43434:SF25">
    <property type="entry name" value="PHOSPHOGLYCOLATE PHOSPHATASE"/>
    <property type="match status" value="1"/>
</dbReference>
<evidence type="ECO:0000313" key="1">
    <source>
        <dbReference type="EMBL" id="SDC32055.1"/>
    </source>
</evidence>
<keyword evidence="2" id="KW-1185">Reference proteome</keyword>
<proteinExistence type="predicted"/>
<organism evidence="1 2">
    <name type="scientific">Geotoga petraea</name>
    <dbReference type="NCBI Taxonomy" id="28234"/>
    <lineage>
        <taxon>Bacteria</taxon>
        <taxon>Thermotogati</taxon>
        <taxon>Thermotogota</taxon>
        <taxon>Thermotogae</taxon>
        <taxon>Petrotogales</taxon>
        <taxon>Petrotogaceae</taxon>
        <taxon>Geotoga</taxon>
    </lineage>
</organism>
<dbReference type="InterPro" id="IPR006439">
    <property type="entry name" value="HAD-SF_hydro_IA"/>
</dbReference>
<dbReference type="SFLD" id="SFLDS00003">
    <property type="entry name" value="Haloacid_Dehalogenase"/>
    <property type="match status" value="1"/>
</dbReference>
<dbReference type="EMBL" id="FMYV01000003">
    <property type="protein sequence ID" value="SDC32055.1"/>
    <property type="molecule type" value="Genomic_DNA"/>
</dbReference>
<dbReference type="Gene3D" id="3.40.50.1000">
    <property type="entry name" value="HAD superfamily/HAD-like"/>
    <property type="match status" value="1"/>
</dbReference>
<dbReference type="Pfam" id="PF13419">
    <property type="entry name" value="HAD_2"/>
    <property type="match status" value="1"/>
</dbReference>
<dbReference type="Gene3D" id="1.10.150.240">
    <property type="entry name" value="Putative phosphatase, domain 2"/>
    <property type="match status" value="1"/>
</dbReference>
<reference evidence="1 2" key="1">
    <citation type="submission" date="2016-10" db="EMBL/GenBank/DDBJ databases">
        <authorList>
            <person name="de Groot N.N."/>
        </authorList>
    </citation>
    <scope>NUCLEOTIDE SEQUENCE [LARGE SCALE GENOMIC DNA]</scope>
    <source>
        <strain evidence="1 2">WG14</strain>
    </source>
</reference>
<dbReference type="GO" id="GO:0006281">
    <property type="term" value="P:DNA repair"/>
    <property type="evidence" value="ECO:0007669"/>
    <property type="project" value="TreeGrafter"/>
</dbReference>
<dbReference type="GO" id="GO:0005829">
    <property type="term" value="C:cytosol"/>
    <property type="evidence" value="ECO:0007669"/>
    <property type="project" value="TreeGrafter"/>
</dbReference>
<dbReference type="Proteomes" id="UP000199322">
    <property type="component" value="Unassembled WGS sequence"/>
</dbReference>
<dbReference type="InterPro" id="IPR050155">
    <property type="entry name" value="HAD-like_hydrolase_sf"/>
</dbReference>
<evidence type="ECO:0000313" key="2">
    <source>
        <dbReference type="Proteomes" id="UP000199322"/>
    </source>
</evidence>
<dbReference type="NCBIfam" id="TIGR01549">
    <property type="entry name" value="HAD-SF-IA-v1"/>
    <property type="match status" value="1"/>
</dbReference>
<dbReference type="SFLD" id="SFLDG01129">
    <property type="entry name" value="C1.5:_HAD__Beta-PGM__Phosphata"/>
    <property type="match status" value="1"/>
</dbReference>
<dbReference type="STRING" id="28234.SAMN04488588_0810"/>
<dbReference type="InterPro" id="IPR036412">
    <property type="entry name" value="HAD-like_sf"/>
</dbReference>
<dbReference type="SUPFAM" id="SSF56784">
    <property type="entry name" value="HAD-like"/>
    <property type="match status" value="1"/>
</dbReference>
<gene>
    <name evidence="1" type="ORF">SAMN04488588_0810</name>
</gene>
<protein>
    <submittedName>
        <fullName evidence="1">Haloacid dehalogenase superfamily, subfamily IA, variant 1 with third motif having Dx(3-4)D or Dx(3-4)E</fullName>
    </submittedName>
</protein>
<dbReference type="RefSeq" id="WP_091403034.1">
    <property type="nucleotide sequence ID" value="NZ_FMYV01000003.1"/>
</dbReference>
<sequence length="210" mass="24650">MKYKNYIWDFGGTLFDTYPAFSKKVVEILRDKKIEEDYETILKMAKKSKSHLIDYLNEKYTLSDRELKYIRKCEKYTSLNSRSPFEGIEEILNYIISNGGKNFIYTHRTFHSAMELLYHYKMFDYFEDIVSKDVGLERKPDSEGFEYIIDKYDLEKNKTLSIGDRVIDVESSKGAGLQTAFFGEGVVSADIVFQDFSDFMKLINEGDYND</sequence>